<comment type="caution">
    <text evidence="1">The sequence shown here is derived from an EMBL/GenBank/DDBJ whole genome shotgun (WGS) entry which is preliminary data.</text>
</comment>
<proteinExistence type="predicted"/>
<evidence type="ECO:0000313" key="2">
    <source>
        <dbReference type="Proteomes" id="UP001458880"/>
    </source>
</evidence>
<protein>
    <submittedName>
        <fullName evidence="1">Uncharacterized protein</fullName>
    </submittedName>
</protein>
<organism evidence="1 2">
    <name type="scientific">Popillia japonica</name>
    <name type="common">Japanese beetle</name>
    <dbReference type="NCBI Taxonomy" id="7064"/>
    <lineage>
        <taxon>Eukaryota</taxon>
        <taxon>Metazoa</taxon>
        <taxon>Ecdysozoa</taxon>
        <taxon>Arthropoda</taxon>
        <taxon>Hexapoda</taxon>
        <taxon>Insecta</taxon>
        <taxon>Pterygota</taxon>
        <taxon>Neoptera</taxon>
        <taxon>Endopterygota</taxon>
        <taxon>Coleoptera</taxon>
        <taxon>Polyphaga</taxon>
        <taxon>Scarabaeiformia</taxon>
        <taxon>Scarabaeidae</taxon>
        <taxon>Rutelinae</taxon>
        <taxon>Popillia</taxon>
    </lineage>
</organism>
<name>A0AAW1MFC7_POPJA</name>
<dbReference type="EMBL" id="JASPKY010000057">
    <property type="protein sequence ID" value="KAK9744494.1"/>
    <property type="molecule type" value="Genomic_DNA"/>
</dbReference>
<gene>
    <name evidence="1" type="ORF">QE152_g7693</name>
</gene>
<sequence length="155" mass="17554">MTIFANSRVKARFDAREFGNAILLGNISNDKFCIVSIFNDPNTKSKYTWGTIIQRIPYSDKEYCGTSFGVWKRRFPVLAYGLRLHLNTSLAVIVATAVVNNIAREMNEAEPPLPMNIQENEIDNLIEDGNVHIANDNLGNIHASRNEFVQYFSNL</sequence>
<keyword evidence="2" id="KW-1185">Reference proteome</keyword>
<dbReference type="AlphaFoldDB" id="A0AAW1MFC7"/>
<evidence type="ECO:0000313" key="1">
    <source>
        <dbReference type="EMBL" id="KAK9744494.1"/>
    </source>
</evidence>
<reference evidence="1 2" key="1">
    <citation type="journal article" date="2024" name="BMC Genomics">
        <title>De novo assembly and annotation of Popillia japonica's genome with initial clues to its potential as an invasive pest.</title>
        <authorList>
            <person name="Cucini C."/>
            <person name="Boschi S."/>
            <person name="Funari R."/>
            <person name="Cardaioli E."/>
            <person name="Iannotti N."/>
            <person name="Marturano G."/>
            <person name="Paoli F."/>
            <person name="Bruttini M."/>
            <person name="Carapelli A."/>
            <person name="Frati F."/>
            <person name="Nardi F."/>
        </authorList>
    </citation>
    <scope>NUCLEOTIDE SEQUENCE [LARGE SCALE GENOMIC DNA]</scope>
    <source>
        <strain evidence="1">DMR45628</strain>
    </source>
</reference>
<accession>A0AAW1MFC7</accession>
<dbReference type="Proteomes" id="UP001458880">
    <property type="component" value="Unassembled WGS sequence"/>
</dbReference>